<dbReference type="RefSeq" id="WP_062611625.1">
    <property type="nucleotide sequence ID" value="NZ_FCOX02000081.1"/>
</dbReference>
<protein>
    <submittedName>
        <fullName evidence="2">Purine nucleoside phosphorylase</fullName>
    </submittedName>
</protein>
<keyword evidence="3" id="KW-1185">Reference proteome</keyword>
<gene>
    <name evidence="2" type="ORF">AWB78_07500</name>
</gene>
<feature type="compositionally biased region" description="Polar residues" evidence="1">
    <location>
        <begin position="82"/>
        <end position="92"/>
    </location>
</feature>
<feature type="region of interest" description="Disordered" evidence="1">
    <location>
        <begin position="73"/>
        <end position="92"/>
    </location>
</feature>
<dbReference type="EMBL" id="FCOX02000081">
    <property type="protein sequence ID" value="SAL05443.1"/>
    <property type="molecule type" value="Genomic_DNA"/>
</dbReference>
<sequence>MKSFVNEVITLVLAAPLVPFAQGSAQSVTRAQVRAELIQAEKAGYSPTAWADFPYGEVQAAEYRVATRKAAMDPTGYDASCNGRSQSGDIAR</sequence>
<evidence type="ECO:0000256" key="1">
    <source>
        <dbReference type="SAM" id="MobiDB-lite"/>
    </source>
</evidence>
<proteinExistence type="predicted"/>
<evidence type="ECO:0000313" key="2">
    <source>
        <dbReference type="EMBL" id="SAL05443.1"/>
    </source>
</evidence>
<dbReference type="OrthoDB" id="9099264at2"/>
<dbReference type="Pfam" id="PF13663">
    <property type="entry name" value="DUF4148"/>
    <property type="match status" value="1"/>
</dbReference>
<organism evidence="2 3">
    <name type="scientific">Caballeronia calidae</name>
    <dbReference type="NCBI Taxonomy" id="1777139"/>
    <lineage>
        <taxon>Bacteria</taxon>
        <taxon>Pseudomonadati</taxon>
        <taxon>Pseudomonadota</taxon>
        <taxon>Betaproteobacteria</taxon>
        <taxon>Burkholderiales</taxon>
        <taxon>Burkholderiaceae</taxon>
        <taxon>Caballeronia</taxon>
    </lineage>
</organism>
<reference evidence="2" key="1">
    <citation type="submission" date="2016-01" db="EMBL/GenBank/DDBJ databases">
        <authorList>
            <person name="Peeters C."/>
        </authorList>
    </citation>
    <scope>NUCLEOTIDE SEQUENCE</scope>
    <source>
        <strain evidence="2">LMG 29321</strain>
    </source>
</reference>
<name>A0A158EF94_9BURK</name>
<dbReference type="Proteomes" id="UP000071859">
    <property type="component" value="Unassembled WGS sequence"/>
</dbReference>
<dbReference type="InterPro" id="IPR025421">
    <property type="entry name" value="DUF4148"/>
</dbReference>
<comment type="caution">
    <text evidence="2">The sequence shown here is derived from an EMBL/GenBank/DDBJ whole genome shotgun (WGS) entry which is preliminary data.</text>
</comment>
<evidence type="ECO:0000313" key="3">
    <source>
        <dbReference type="Proteomes" id="UP000071859"/>
    </source>
</evidence>
<dbReference type="AlphaFoldDB" id="A0A158EF94"/>
<accession>A0A158EF94</accession>